<dbReference type="Gene3D" id="3.40.50.720">
    <property type="entry name" value="NAD(P)-binding Rossmann-like Domain"/>
    <property type="match status" value="1"/>
</dbReference>
<dbReference type="PANTHER" id="PTHR43000">
    <property type="entry name" value="DTDP-D-GLUCOSE 4,6-DEHYDRATASE-RELATED"/>
    <property type="match status" value="1"/>
</dbReference>
<sequence length="146" mass="16035">MKGKKILVTGGAGFIGSHIVESLVHREAQISVFDNFSTGSTENLSNVLSNITVIRGDILDFKALKDAMRDIDIVSHHAAQLEVIRGMEDSRFDLQVNTMGTLNVLRAARENNIKKLIFASSSAVYGQSNGLTSEKQYPHPNWTYGV</sequence>
<protein>
    <recommendedName>
        <fullName evidence="2">NAD-dependent epimerase/dehydratase domain-containing protein</fullName>
    </recommendedName>
</protein>
<proteinExistence type="inferred from homology"/>
<dbReference type="SUPFAM" id="SSF51735">
    <property type="entry name" value="NAD(P)-binding Rossmann-fold domains"/>
    <property type="match status" value="1"/>
</dbReference>
<organism evidence="3">
    <name type="scientific">marine sediment metagenome</name>
    <dbReference type="NCBI Taxonomy" id="412755"/>
    <lineage>
        <taxon>unclassified sequences</taxon>
        <taxon>metagenomes</taxon>
        <taxon>ecological metagenomes</taxon>
    </lineage>
</organism>
<feature type="non-terminal residue" evidence="3">
    <location>
        <position position="146"/>
    </location>
</feature>
<dbReference type="InterPro" id="IPR036291">
    <property type="entry name" value="NAD(P)-bd_dom_sf"/>
</dbReference>
<dbReference type="Pfam" id="PF01370">
    <property type="entry name" value="Epimerase"/>
    <property type="match status" value="1"/>
</dbReference>
<accession>X1BK71</accession>
<reference evidence="3" key="1">
    <citation type="journal article" date="2014" name="Front. Microbiol.">
        <title>High frequency of phylogenetically diverse reductive dehalogenase-homologous genes in deep subseafloor sedimentary metagenomes.</title>
        <authorList>
            <person name="Kawai M."/>
            <person name="Futagami T."/>
            <person name="Toyoda A."/>
            <person name="Takaki Y."/>
            <person name="Nishi S."/>
            <person name="Hori S."/>
            <person name="Arai W."/>
            <person name="Tsubouchi T."/>
            <person name="Morono Y."/>
            <person name="Uchiyama I."/>
            <person name="Ito T."/>
            <person name="Fujiyama A."/>
            <person name="Inagaki F."/>
            <person name="Takami H."/>
        </authorList>
    </citation>
    <scope>NUCLEOTIDE SEQUENCE</scope>
    <source>
        <strain evidence="3">Expedition CK06-06</strain>
    </source>
</reference>
<feature type="domain" description="NAD-dependent epimerase/dehydratase" evidence="2">
    <location>
        <begin position="6"/>
        <end position="146"/>
    </location>
</feature>
<evidence type="ECO:0000256" key="1">
    <source>
        <dbReference type="ARBA" id="ARBA00007637"/>
    </source>
</evidence>
<comment type="similarity">
    <text evidence="1">Belongs to the NAD(P)-dependent epimerase/dehydratase family.</text>
</comment>
<dbReference type="InterPro" id="IPR001509">
    <property type="entry name" value="Epimerase_deHydtase"/>
</dbReference>
<name>X1BK71_9ZZZZ</name>
<evidence type="ECO:0000313" key="3">
    <source>
        <dbReference type="EMBL" id="GAG81587.1"/>
    </source>
</evidence>
<dbReference type="EMBL" id="BART01016428">
    <property type="protein sequence ID" value="GAG81587.1"/>
    <property type="molecule type" value="Genomic_DNA"/>
</dbReference>
<evidence type="ECO:0000259" key="2">
    <source>
        <dbReference type="Pfam" id="PF01370"/>
    </source>
</evidence>
<gene>
    <name evidence="3" type="ORF">S01H4_31596</name>
</gene>
<dbReference type="AlphaFoldDB" id="X1BK71"/>
<comment type="caution">
    <text evidence="3">The sequence shown here is derived from an EMBL/GenBank/DDBJ whole genome shotgun (WGS) entry which is preliminary data.</text>
</comment>